<dbReference type="AlphaFoldDB" id="A0AA39L707"/>
<organism evidence="1 2">
    <name type="scientific">Sarocladium strictum</name>
    <name type="common">Black bundle disease fungus</name>
    <name type="synonym">Acremonium strictum</name>
    <dbReference type="NCBI Taxonomy" id="5046"/>
    <lineage>
        <taxon>Eukaryota</taxon>
        <taxon>Fungi</taxon>
        <taxon>Dikarya</taxon>
        <taxon>Ascomycota</taxon>
        <taxon>Pezizomycotina</taxon>
        <taxon>Sordariomycetes</taxon>
        <taxon>Hypocreomycetidae</taxon>
        <taxon>Hypocreales</taxon>
        <taxon>Sarocladiaceae</taxon>
        <taxon>Sarocladium</taxon>
    </lineage>
</organism>
<accession>A0AA39L707</accession>
<evidence type="ECO:0000313" key="2">
    <source>
        <dbReference type="Proteomes" id="UP001175261"/>
    </source>
</evidence>
<gene>
    <name evidence="1" type="ORF">NLU13_6328</name>
</gene>
<keyword evidence="2" id="KW-1185">Reference proteome</keyword>
<dbReference type="EMBL" id="JAPDFR010000005">
    <property type="protein sequence ID" value="KAK0386493.1"/>
    <property type="molecule type" value="Genomic_DNA"/>
</dbReference>
<dbReference type="Proteomes" id="UP001175261">
    <property type="component" value="Unassembled WGS sequence"/>
</dbReference>
<reference evidence="1" key="1">
    <citation type="submission" date="2022-10" db="EMBL/GenBank/DDBJ databases">
        <title>Determination and structural analysis of whole genome sequence of Sarocladium strictum F4-1.</title>
        <authorList>
            <person name="Hu L."/>
            <person name="Jiang Y."/>
        </authorList>
    </citation>
    <scope>NUCLEOTIDE SEQUENCE</scope>
    <source>
        <strain evidence="1">F4-1</strain>
    </source>
</reference>
<name>A0AA39L707_SARSR</name>
<sequence length="114" mass="12831">MSSGKSNSLWDSPPFLRELVLTFHDLAADAGGLSQEKKDHVVQVLAANGFEMTWNALRMAPVQKWDEKVHENVLIAILEGMTFNKEQWSSIMTILHGQGYTFTEGALRYVQLAH</sequence>
<evidence type="ECO:0000313" key="1">
    <source>
        <dbReference type="EMBL" id="KAK0386493.1"/>
    </source>
</evidence>
<comment type="caution">
    <text evidence="1">The sequence shown here is derived from an EMBL/GenBank/DDBJ whole genome shotgun (WGS) entry which is preliminary data.</text>
</comment>
<protein>
    <submittedName>
        <fullName evidence="1">Uncharacterized protein</fullName>
    </submittedName>
</protein>
<proteinExistence type="predicted"/>